<keyword evidence="1" id="KW-0175">Coiled coil</keyword>
<evidence type="ECO:0000313" key="3">
    <source>
        <dbReference type="EMBL" id="KAJ6247428.1"/>
    </source>
</evidence>
<dbReference type="EMBL" id="JAOAOG010000127">
    <property type="protein sequence ID" value="KAJ6247428.1"/>
    <property type="molecule type" value="Genomic_DNA"/>
</dbReference>
<reference evidence="3" key="1">
    <citation type="submission" date="2022-08" db="EMBL/GenBank/DDBJ databases">
        <title>Novel sulfate-reducing endosymbionts in the free-living metamonad Anaeramoeba.</title>
        <authorList>
            <person name="Jerlstrom-Hultqvist J."/>
            <person name="Cepicka I."/>
            <person name="Gallot-Lavallee L."/>
            <person name="Salas-Leiva D."/>
            <person name="Curtis B.A."/>
            <person name="Zahonova K."/>
            <person name="Pipaliya S."/>
            <person name="Dacks J."/>
            <person name="Roger A.J."/>
        </authorList>
    </citation>
    <scope>NUCLEOTIDE SEQUENCE</scope>
    <source>
        <strain evidence="3">Schooner1</strain>
    </source>
</reference>
<accession>A0ABQ8YS29</accession>
<proteinExistence type="predicted"/>
<sequence length="288" mass="34626">MTTNTTTNLQFLFIRLKELELEVKETKDEVKSMKTDFHELKELLKQISLQITCNNLGLPSKIESNQLVSIDQKNEAKQMKKLFKKNGGYHKTKTRNNKQEQLLFEDAIIALYKHYFYSHLLNSNEDYKLDLDDFKIKDKIFLDHVQKLNGYLLNSINNYSYKNPIIKIKQRIRHIRSLSWPTYRDFKQEIKKSQMGIEDKNAIKLQNNTNDDIRYKYLNALLQHEENDNILFFLNKFQLDHEENENKIKKNRKKAIFKNDVHHVRKRKRCLKKSSNNKQYQLNFPPKK</sequence>
<keyword evidence="4" id="KW-1185">Reference proteome</keyword>
<comment type="caution">
    <text evidence="3">The sequence shown here is derived from an EMBL/GenBank/DDBJ whole genome shotgun (WGS) entry which is preliminary data.</text>
</comment>
<evidence type="ECO:0000313" key="4">
    <source>
        <dbReference type="Proteomes" id="UP001150062"/>
    </source>
</evidence>
<gene>
    <name evidence="3" type="ORF">M0813_18957</name>
</gene>
<dbReference type="Proteomes" id="UP001150062">
    <property type="component" value="Unassembled WGS sequence"/>
</dbReference>
<evidence type="ECO:0000256" key="2">
    <source>
        <dbReference type="SAM" id="MobiDB-lite"/>
    </source>
</evidence>
<protein>
    <submittedName>
        <fullName evidence="3">Uncharacterized protein</fullName>
    </submittedName>
</protein>
<feature type="compositionally biased region" description="Polar residues" evidence="2">
    <location>
        <begin position="273"/>
        <end position="282"/>
    </location>
</feature>
<name>A0ABQ8YS29_9EUKA</name>
<feature type="coiled-coil region" evidence="1">
    <location>
        <begin position="9"/>
        <end position="43"/>
    </location>
</feature>
<evidence type="ECO:0000256" key="1">
    <source>
        <dbReference type="SAM" id="Coils"/>
    </source>
</evidence>
<feature type="region of interest" description="Disordered" evidence="2">
    <location>
        <begin position="267"/>
        <end position="288"/>
    </location>
</feature>
<organism evidence="3 4">
    <name type="scientific">Anaeramoeba flamelloides</name>
    <dbReference type="NCBI Taxonomy" id="1746091"/>
    <lineage>
        <taxon>Eukaryota</taxon>
        <taxon>Metamonada</taxon>
        <taxon>Anaeramoebidae</taxon>
        <taxon>Anaeramoeba</taxon>
    </lineage>
</organism>